<evidence type="ECO:0000256" key="1">
    <source>
        <dbReference type="SAM" id="MobiDB-lite"/>
    </source>
</evidence>
<dbReference type="EMBL" id="JAVXUP010001987">
    <property type="protein sequence ID" value="KAK3006479.1"/>
    <property type="molecule type" value="Genomic_DNA"/>
</dbReference>
<dbReference type="Pfam" id="PF17172">
    <property type="entry name" value="GST_N_4"/>
    <property type="match status" value="1"/>
</dbReference>
<keyword evidence="2" id="KW-0812">Transmembrane</keyword>
<feature type="domain" description="Thioredoxin-like fold" evidence="4">
    <location>
        <begin position="27"/>
        <end position="121"/>
    </location>
</feature>
<accession>A0AA89AJS6</accession>
<feature type="domain" description="Metaxin glutathione S-transferase" evidence="3">
    <location>
        <begin position="174"/>
        <end position="214"/>
    </location>
</feature>
<reference evidence="5" key="1">
    <citation type="submission" date="2022-12" db="EMBL/GenBank/DDBJ databases">
        <title>Draft genome assemblies for two species of Escallonia (Escalloniales).</title>
        <authorList>
            <person name="Chanderbali A."/>
            <person name="Dervinis C."/>
            <person name="Anghel I."/>
            <person name="Soltis D."/>
            <person name="Soltis P."/>
            <person name="Zapata F."/>
        </authorList>
    </citation>
    <scope>NUCLEOTIDE SEQUENCE</scope>
    <source>
        <strain evidence="5">UCBG64.0493</strain>
        <tissue evidence="5">Leaf</tissue>
    </source>
</reference>
<feature type="compositionally biased region" description="Low complexity" evidence="1">
    <location>
        <begin position="310"/>
        <end position="324"/>
    </location>
</feature>
<dbReference type="InterPro" id="IPR033468">
    <property type="entry name" value="Metaxin_GST"/>
</dbReference>
<evidence type="ECO:0008006" key="7">
    <source>
        <dbReference type="Google" id="ProtNLM"/>
    </source>
</evidence>
<dbReference type="InterPro" id="IPR050931">
    <property type="entry name" value="Mito_Protein_Transport_Metaxin"/>
</dbReference>
<evidence type="ECO:0000313" key="6">
    <source>
        <dbReference type="Proteomes" id="UP001188597"/>
    </source>
</evidence>
<protein>
    <recommendedName>
        <fullName evidence="7">Metaxin</fullName>
    </recommendedName>
</protein>
<keyword evidence="2" id="KW-1133">Transmembrane helix</keyword>
<dbReference type="GO" id="GO:0006626">
    <property type="term" value="P:protein targeting to mitochondrion"/>
    <property type="evidence" value="ECO:0007669"/>
    <property type="project" value="TreeGrafter"/>
</dbReference>
<keyword evidence="2" id="KW-0472">Membrane</keyword>
<dbReference type="Proteomes" id="UP001188597">
    <property type="component" value="Unassembled WGS sequence"/>
</dbReference>
<organism evidence="5 6">
    <name type="scientific">Escallonia herrerae</name>
    <dbReference type="NCBI Taxonomy" id="1293975"/>
    <lineage>
        <taxon>Eukaryota</taxon>
        <taxon>Viridiplantae</taxon>
        <taxon>Streptophyta</taxon>
        <taxon>Embryophyta</taxon>
        <taxon>Tracheophyta</taxon>
        <taxon>Spermatophyta</taxon>
        <taxon>Magnoliopsida</taxon>
        <taxon>eudicotyledons</taxon>
        <taxon>Gunneridae</taxon>
        <taxon>Pentapetalae</taxon>
        <taxon>asterids</taxon>
        <taxon>campanulids</taxon>
        <taxon>Escalloniales</taxon>
        <taxon>Escalloniaceae</taxon>
        <taxon>Escallonia</taxon>
    </lineage>
</organism>
<name>A0AA89AJS6_9ASTE</name>
<feature type="region of interest" description="Disordered" evidence="1">
    <location>
        <begin position="310"/>
        <end position="366"/>
    </location>
</feature>
<evidence type="ECO:0000256" key="2">
    <source>
        <dbReference type="SAM" id="Phobius"/>
    </source>
</evidence>
<evidence type="ECO:0000259" key="4">
    <source>
        <dbReference type="Pfam" id="PF17172"/>
    </source>
</evidence>
<dbReference type="CDD" id="cd03054">
    <property type="entry name" value="GST_N_Metaxin"/>
    <property type="match status" value="1"/>
</dbReference>
<dbReference type="PANTHER" id="PTHR12289">
    <property type="entry name" value="METAXIN RELATED"/>
    <property type="match status" value="1"/>
</dbReference>
<dbReference type="InterPro" id="IPR012336">
    <property type="entry name" value="Thioredoxin-like_fold"/>
</dbReference>
<feature type="compositionally biased region" description="Polar residues" evidence="1">
    <location>
        <begin position="325"/>
        <end position="336"/>
    </location>
</feature>
<proteinExistence type="predicted"/>
<evidence type="ECO:0000313" key="5">
    <source>
        <dbReference type="EMBL" id="KAK3006479.1"/>
    </source>
</evidence>
<dbReference type="GO" id="GO:0005741">
    <property type="term" value="C:mitochondrial outer membrane"/>
    <property type="evidence" value="ECO:0007669"/>
    <property type="project" value="TreeGrafter"/>
</dbReference>
<feature type="transmembrane region" description="Helical" evidence="2">
    <location>
        <begin position="374"/>
        <end position="392"/>
    </location>
</feature>
<dbReference type="PANTHER" id="PTHR12289:SF41">
    <property type="entry name" value="FAILED AXON CONNECTIONS-RELATED"/>
    <property type="match status" value="1"/>
</dbReference>
<gene>
    <name evidence="5" type="ORF">RJ639_016080</name>
</gene>
<keyword evidence="6" id="KW-1185">Reference proteome</keyword>
<dbReference type="Pfam" id="PF17171">
    <property type="entry name" value="GST_C_6"/>
    <property type="match status" value="1"/>
</dbReference>
<comment type="caution">
    <text evidence="5">The sequence shown here is derived from an EMBL/GenBank/DDBJ whole genome shotgun (WGS) entry which is preliminary data.</text>
</comment>
<evidence type="ECO:0000259" key="3">
    <source>
        <dbReference type="Pfam" id="PF17171"/>
    </source>
</evidence>
<sequence length="401" mass="44855">MDEANRVREKLTLVARKGCFGLPTACPSCLPVYIYLRLANVPFDIEFNLINPQADEIPYVESGDYVAYNNEKGGVIEALKEDGMVDLDSEISMVSEWISTKAMICSWLSAAVTYELWLGSDGSSAHKIYYSDLPWPVGKLLYLKQMVVAKQVLGITNENAERKSEEIYRNATFAYKALSARLGEQSFFFENRPTSLDAIFLGHALFTLQALPLESLVTADQHAAVNMLIRGEYVPRPWPCLGEAVGMFLSSCRLQLLCWICKKAEERSNHHLLHNELESSVLRSKLAEHNNLLRYADSKAHLLVAGSPFPSVPSSHSDPSSSASRQGPSNRSNFNDSGLELAKDRKILSGSKPKTKPKREKTQEERTFKRRSKYFLLTQLVGVLVFLSLLGGSEDTEDYDS</sequence>
<dbReference type="AlphaFoldDB" id="A0AA89AJS6"/>